<dbReference type="InterPro" id="IPR001242">
    <property type="entry name" value="Condensation_dom"/>
</dbReference>
<dbReference type="RefSeq" id="WP_119744854.1">
    <property type="nucleotide sequence ID" value="NZ_QZCG01000001.1"/>
</dbReference>
<dbReference type="InterPro" id="IPR023213">
    <property type="entry name" value="CAT-like_dom_sf"/>
</dbReference>
<name>A0A418T7H2_9RHOB</name>
<dbReference type="AlphaFoldDB" id="A0A418T7H2"/>
<dbReference type="OrthoDB" id="9803968at2"/>
<dbReference type="Proteomes" id="UP000284202">
    <property type="component" value="Unassembled WGS sequence"/>
</dbReference>
<dbReference type="GO" id="GO:0044550">
    <property type="term" value="P:secondary metabolite biosynthetic process"/>
    <property type="evidence" value="ECO:0007669"/>
    <property type="project" value="TreeGrafter"/>
</dbReference>
<dbReference type="GO" id="GO:0003824">
    <property type="term" value="F:catalytic activity"/>
    <property type="evidence" value="ECO:0007669"/>
    <property type="project" value="InterPro"/>
</dbReference>
<dbReference type="PANTHER" id="PTHR45527">
    <property type="entry name" value="NONRIBOSOMAL PEPTIDE SYNTHETASE"/>
    <property type="match status" value="1"/>
</dbReference>
<reference evidence="3" key="1">
    <citation type="submission" date="2018-09" db="EMBL/GenBank/DDBJ databases">
        <title>Acidovorax cavernicola nov. sp. isolated from Gruta de las Maravillas (Aracena, Spain).</title>
        <authorList>
            <person name="Jurado V."/>
            <person name="Gutierrez-Patricio S."/>
            <person name="Gonzalez-Pimentel J.L."/>
            <person name="Miller A.Z."/>
            <person name="Laiz L."/>
            <person name="Saiz-Jimenez C."/>
        </authorList>
    </citation>
    <scope>NUCLEOTIDE SEQUENCE [LARGE SCALE GENOMIC DNA]</scope>
    <source>
        <strain evidence="3">1011MAR3C25</strain>
    </source>
</reference>
<dbReference type="GO" id="GO:0043041">
    <property type="term" value="P:amino acid activation for nonribosomal peptide biosynthetic process"/>
    <property type="evidence" value="ECO:0007669"/>
    <property type="project" value="TreeGrafter"/>
</dbReference>
<dbReference type="EMBL" id="QZCG01000001">
    <property type="protein sequence ID" value="RJE89171.1"/>
    <property type="molecule type" value="Genomic_DNA"/>
</dbReference>
<evidence type="ECO:0000313" key="2">
    <source>
        <dbReference type="EMBL" id="RJE89171.1"/>
    </source>
</evidence>
<dbReference type="PANTHER" id="PTHR45527:SF1">
    <property type="entry name" value="FATTY ACID SYNTHASE"/>
    <property type="match status" value="1"/>
</dbReference>
<dbReference type="SUPFAM" id="SSF52777">
    <property type="entry name" value="CoA-dependent acyltransferases"/>
    <property type="match status" value="2"/>
</dbReference>
<organism evidence="2 3">
    <name type="scientific">Paracoccus onubensis</name>
    <dbReference type="NCBI Taxonomy" id="1675788"/>
    <lineage>
        <taxon>Bacteria</taxon>
        <taxon>Pseudomonadati</taxon>
        <taxon>Pseudomonadota</taxon>
        <taxon>Alphaproteobacteria</taxon>
        <taxon>Rhodobacterales</taxon>
        <taxon>Paracoccaceae</taxon>
        <taxon>Paracoccus</taxon>
    </lineage>
</organism>
<dbReference type="Gene3D" id="3.30.559.10">
    <property type="entry name" value="Chloramphenicol acetyltransferase-like domain"/>
    <property type="match status" value="1"/>
</dbReference>
<sequence length="448" mass="49830">MPDLHGDQHDGWMPLTLAQLDFWEEFCFHSDKPISTVAHYVTIDGPADPAALAEAISRTIAEADALSLRFQELPDGSVRQRHDPGYAPRLAQFDLRDEPDPDGTAMARMRGDFEAVLDLRRDPLSAQWLFRTGEARWIWYNRGHHAVLDGYSMLLLEQRCARLYRHLTGKGPAGDPFLPFAHFIEEDRAYAKGSRFPKDRDYWAGYLSGELSFPVLQKGGEDYGIDGLTAFCALPEDFPQRMKSCAERLKTGWPDLLVLLAGAYLARRVPYSGAALPLWLPYMSRLGSAAAMIPSLAVNILPLLVDVPDTETLEDHVARLSGDLRRLRKHGRYRVEQLAADRGIGEGSRFFFSPLVNLLPFDPPEFDGCICERHVLSNGPADGFNITFRSGGDGGGMSLYLEADPTMTSATEFDRHCRDLPAFLSRALDPANATRAIVALLDEEPAPA</sequence>
<feature type="domain" description="Condensation" evidence="1">
    <location>
        <begin position="13"/>
        <end position="356"/>
    </location>
</feature>
<evidence type="ECO:0000313" key="3">
    <source>
        <dbReference type="Proteomes" id="UP000284202"/>
    </source>
</evidence>
<proteinExistence type="predicted"/>
<evidence type="ECO:0000259" key="1">
    <source>
        <dbReference type="Pfam" id="PF00668"/>
    </source>
</evidence>
<accession>A0A418T7H2</accession>
<keyword evidence="3" id="KW-1185">Reference proteome</keyword>
<dbReference type="Pfam" id="PF00668">
    <property type="entry name" value="Condensation"/>
    <property type="match status" value="1"/>
</dbReference>
<dbReference type="GO" id="GO:0031177">
    <property type="term" value="F:phosphopantetheine binding"/>
    <property type="evidence" value="ECO:0007669"/>
    <property type="project" value="TreeGrafter"/>
</dbReference>
<dbReference type="GO" id="GO:0005737">
    <property type="term" value="C:cytoplasm"/>
    <property type="evidence" value="ECO:0007669"/>
    <property type="project" value="TreeGrafter"/>
</dbReference>
<dbReference type="Gene3D" id="3.30.559.30">
    <property type="entry name" value="Nonribosomal peptide synthetase, condensation domain"/>
    <property type="match status" value="1"/>
</dbReference>
<gene>
    <name evidence="2" type="ORF">D3P04_00505</name>
</gene>
<protein>
    <submittedName>
        <fullName evidence="2">Condensation protein</fullName>
    </submittedName>
</protein>
<comment type="caution">
    <text evidence="2">The sequence shown here is derived from an EMBL/GenBank/DDBJ whole genome shotgun (WGS) entry which is preliminary data.</text>
</comment>